<dbReference type="AlphaFoldDB" id="A0A1X1KIU9"/>
<dbReference type="Gene3D" id="1.10.260.40">
    <property type="entry name" value="lambda repressor-like DNA-binding domains"/>
    <property type="match status" value="1"/>
</dbReference>
<dbReference type="InterPro" id="IPR010982">
    <property type="entry name" value="Lambda_DNA-bd_dom_sf"/>
</dbReference>
<evidence type="ECO:0000259" key="2">
    <source>
        <dbReference type="PROSITE" id="PS50943"/>
    </source>
</evidence>
<sequence length="185" mass="21720">MRSNSEIVDIIISEKDKRGLSLSELARRTGIAKSAMSRYLNKTRQFPLNKAQDFADVLEISVEYLLGYSKDDQINTQLNNLIDELTETLFKYREQYDAMKEILSERLQYLNQVLHEDEIHRGKAITTLHTIKSLVDSSDEMFELILSTKENHFKSEKLRLIIQKSKDMEEIAEKERKKFENKKES</sequence>
<dbReference type="SUPFAM" id="SSF47413">
    <property type="entry name" value="lambda repressor-like DNA-binding domains"/>
    <property type="match status" value="1"/>
</dbReference>
<accession>A0A1X1KIU9</accession>
<dbReference type="RefSeq" id="WP_084950510.1">
    <property type="nucleotide sequence ID" value="NZ_NCVI01000019.1"/>
</dbReference>
<feature type="domain" description="HTH cro/C1-type" evidence="2">
    <location>
        <begin position="11"/>
        <end position="65"/>
    </location>
</feature>
<dbReference type="Pfam" id="PF13443">
    <property type="entry name" value="HTH_26"/>
    <property type="match status" value="1"/>
</dbReference>
<dbReference type="Proteomes" id="UP000193102">
    <property type="component" value="Unassembled WGS sequence"/>
</dbReference>
<evidence type="ECO:0000256" key="1">
    <source>
        <dbReference type="SAM" id="Coils"/>
    </source>
</evidence>
<reference evidence="3 4" key="1">
    <citation type="journal article" date="2016" name="Eur. J. Clin. Microbiol. Infect. Dis.">
        <title>Whole genome sequencing as a tool for phylogenetic analysis of clinical strains of Mitis group streptococci.</title>
        <authorList>
            <person name="Rasmussen L.H."/>
            <person name="Dargis R."/>
            <person name="Hojholt K."/>
            <person name="Christensen J.J."/>
            <person name="Skovgaard O."/>
            <person name="Justesen U.S."/>
            <person name="Rosenvinge F.S."/>
            <person name="Moser C."/>
            <person name="Lukjancenko O."/>
            <person name="Rasmussen S."/>
            <person name="Nielsen X.C."/>
        </authorList>
    </citation>
    <scope>NUCLEOTIDE SEQUENCE [LARGE SCALE GENOMIC DNA]</scope>
    <source>
        <strain evidence="3 4">RH_17024_08</strain>
    </source>
</reference>
<dbReference type="EMBL" id="NCVI01000019">
    <property type="protein sequence ID" value="ORO99373.1"/>
    <property type="molecule type" value="Genomic_DNA"/>
</dbReference>
<gene>
    <name evidence="3" type="ORF">B7697_04295</name>
</gene>
<proteinExistence type="predicted"/>
<keyword evidence="1" id="KW-0175">Coiled coil</keyword>
<name>A0A1X1KIU9_STRMT</name>
<dbReference type="GO" id="GO:0003677">
    <property type="term" value="F:DNA binding"/>
    <property type="evidence" value="ECO:0007669"/>
    <property type="project" value="InterPro"/>
</dbReference>
<feature type="coiled-coil region" evidence="1">
    <location>
        <begin position="75"/>
        <end position="102"/>
    </location>
</feature>
<dbReference type="InterPro" id="IPR001387">
    <property type="entry name" value="Cro/C1-type_HTH"/>
</dbReference>
<dbReference type="SMART" id="SM00530">
    <property type="entry name" value="HTH_XRE"/>
    <property type="match status" value="1"/>
</dbReference>
<dbReference type="PROSITE" id="PS50943">
    <property type="entry name" value="HTH_CROC1"/>
    <property type="match status" value="1"/>
</dbReference>
<dbReference type="CDD" id="cd00093">
    <property type="entry name" value="HTH_XRE"/>
    <property type="match status" value="1"/>
</dbReference>
<protein>
    <recommendedName>
        <fullName evidence="2">HTH cro/C1-type domain-containing protein</fullName>
    </recommendedName>
</protein>
<evidence type="ECO:0000313" key="3">
    <source>
        <dbReference type="EMBL" id="ORO99373.1"/>
    </source>
</evidence>
<comment type="caution">
    <text evidence="3">The sequence shown here is derived from an EMBL/GenBank/DDBJ whole genome shotgun (WGS) entry which is preliminary data.</text>
</comment>
<evidence type="ECO:0000313" key="4">
    <source>
        <dbReference type="Proteomes" id="UP000193102"/>
    </source>
</evidence>
<organism evidence="3 4">
    <name type="scientific">Streptococcus mitis</name>
    <dbReference type="NCBI Taxonomy" id="28037"/>
    <lineage>
        <taxon>Bacteria</taxon>
        <taxon>Bacillati</taxon>
        <taxon>Bacillota</taxon>
        <taxon>Bacilli</taxon>
        <taxon>Lactobacillales</taxon>
        <taxon>Streptococcaceae</taxon>
        <taxon>Streptococcus</taxon>
        <taxon>Streptococcus mitis group</taxon>
    </lineage>
</organism>